<dbReference type="Proteomes" id="UP001140949">
    <property type="component" value="Unassembled WGS sequence"/>
</dbReference>
<dbReference type="AlphaFoldDB" id="A0AAX6DM78"/>
<evidence type="ECO:0000256" key="1">
    <source>
        <dbReference type="SAM" id="MobiDB-lite"/>
    </source>
</evidence>
<reference evidence="2" key="1">
    <citation type="journal article" date="2023" name="GigaByte">
        <title>Genome assembly of the bearded iris, Iris pallida Lam.</title>
        <authorList>
            <person name="Bruccoleri R.E."/>
            <person name="Oakeley E.J."/>
            <person name="Faust A.M.E."/>
            <person name="Altorfer M."/>
            <person name="Dessus-Babus S."/>
            <person name="Burckhardt D."/>
            <person name="Oertli M."/>
            <person name="Naumann U."/>
            <person name="Petersen F."/>
            <person name="Wong J."/>
        </authorList>
    </citation>
    <scope>NUCLEOTIDE SEQUENCE</scope>
    <source>
        <strain evidence="2">GSM-AAB239-AS_SAM_17_03QT</strain>
    </source>
</reference>
<reference evidence="2" key="2">
    <citation type="submission" date="2023-04" db="EMBL/GenBank/DDBJ databases">
        <authorList>
            <person name="Bruccoleri R.E."/>
            <person name="Oakeley E.J."/>
            <person name="Faust A.-M."/>
            <person name="Dessus-Babus S."/>
            <person name="Altorfer M."/>
            <person name="Burckhardt D."/>
            <person name="Oertli M."/>
            <person name="Naumann U."/>
            <person name="Petersen F."/>
            <person name="Wong J."/>
        </authorList>
    </citation>
    <scope>NUCLEOTIDE SEQUENCE</scope>
    <source>
        <strain evidence="2">GSM-AAB239-AS_SAM_17_03QT</strain>
        <tissue evidence="2">Leaf</tissue>
    </source>
</reference>
<protein>
    <submittedName>
        <fullName evidence="2">Uncharacterized protein</fullName>
    </submittedName>
</protein>
<proteinExistence type="predicted"/>
<gene>
    <name evidence="2" type="ORF">M6B38_238895</name>
</gene>
<keyword evidence="3" id="KW-1185">Reference proteome</keyword>
<comment type="caution">
    <text evidence="2">The sequence shown here is derived from an EMBL/GenBank/DDBJ whole genome shotgun (WGS) entry which is preliminary data.</text>
</comment>
<evidence type="ECO:0000313" key="3">
    <source>
        <dbReference type="Proteomes" id="UP001140949"/>
    </source>
</evidence>
<name>A0AAX6DM78_IRIPA</name>
<accession>A0AAX6DM78</accession>
<sequence>MCRRCCPYDNPPRRPAENSDSDTSCRPRSGTPFLTSS</sequence>
<dbReference type="EMBL" id="JANAVB010043356">
    <property type="protein sequence ID" value="KAJ6792910.1"/>
    <property type="molecule type" value="Genomic_DNA"/>
</dbReference>
<feature type="region of interest" description="Disordered" evidence="1">
    <location>
        <begin position="1"/>
        <end position="37"/>
    </location>
</feature>
<feature type="compositionally biased region" description="Polar residues" evidence="1">
    <location>
        <begin position="21"/>
        <end position="37"/>
    </location>
</feature>
<evidence type="ECO:0000313" key="2">
    <source>
        <dbReference type="EMBL" id="KAJ6792910.1"/>
    </source>
</evidence>
<organism evidence="2 3">
    <name type="scientific">Iris pallida</name>
    <name type="common">Sweet iris</name>
    <dbReference type="NCBI Taxonomy" id="29817"/>
    <lineage>
        <taxon>Eukaryota</taxon>
        <taxon>Viridiplantae</taxon>
        <taxon>Streptophyta</taxon>
        <taxon>Embryophyta</taxon>
        <taxon>Tracheophyta</taxon>
        <taxon>Spermatophyta</taxon>
        <taxon>Magnoliopsida</taxon>
        <taxon>Liliopsida</taxon>
        <taxon>Asparagales</taxon>
        <taxon>Iridaceae</taxon>
        <taxon>Iridoideae</taxon>
        <taxon>Irideae</taxon>
        <taxon>Iris</taxon>
    </lineage>
</organism>